<comment type="caution">
    <text evidence="2">The sequence shown here is derived from an EMBL/GenBank/DDBJ whole genome shotgun (WGS) entry which is preliminary data.</text>
</comment>
<protein>
    <submittedName>
        <fullName evidence="2">Phosphoadenosine phosphosulfate reductase</fullName>
    </submittedName>
</protein>
<evidence type="ECO:0000256" key="1">
    <source>
        <dbReference type="SAM" id="MobiDB-lite"/>
    </source>
</evidence>
<keyword evidence="3" id="KW-1185">Reference proteome</keyword>
<feature type="region of interest" description="Disordered" evidence="1">
    <location>
        <begin position="1"/>
        <end position="21"/>
    </location>
</feature>
<reference evidence="2" key="1">
    <citation type="submission" date="2023-02" db="EMBL/GenBank/DDBJ databases">
        <title>Description of Roseinatronobacter alkalisoli sp. nov., an alkaliphilic bacerium isolated from soda soil.</title>
        <authorList>
            <person name="Wei W."/>
        </authorList>
    </citation>
    <scope>NUCLEOTIDE SEQUENCE</scope>
    <source>
        <strain evidence="2">HJB301</strain>
    </source>
</reference>
<gene>
    <name evidence="2" type="ORF">PUT78_04500</name>
</gene>
<organism evidence="2 3">
    <name type="scientific">Roseinatronobacter alkalisoli</name>
    <dbReference type="NCBI Taxonomy" id="3028235"/>
    <lineage>
        <taxon>Bacteria</taxon>
        <taxon>Pseudomonadati</taxon>
        <taxon>Pseudomonadota</taxon>
        <taxon>Alphaproteobacteria</taxon>
        <taxon>Rhodobacterales</taxon>
        <taxon>Paracoccaceae</taxon>
        <taxon>Roseinatronobacter</taxon>
    </lineage>
</organism>
<name>A0ABT5T7J6_9RHOB</name>
<evidence type="ECO:0000313" key="2">
    <source>
        <dbReference type="EMBL" id="MDD7970351.1"/>
    </source>
</evidence>
<accession>A0ABT5T7J6</accession>
<evidence type="ECO:0000313" key="3">
    <source>
        <dbReference type="Proteomes" id="UP001431784"/>
    </source>
</evidence>
<dbReference type="EMBL" id="JAQZSM010000003">
    <property type="protein sequence ID" value="MDD7970351.1"/>
    <property type="molecule type" value="Genomic_DNA"/>
</dbReference>
<proteinExistence type="predicted"/>
<dbReference type="Proteomes" id="UP001431784">
    <property type="component" value="Unassembled WGS sequence"/>
</dbReference>
<dbReference type="RefSeq" id="WP_274350971.1">
    <property type="nucleotide sequence ID" value="NZ_JAQZSM010000003.1"/>
</dbReference>
<sequence>MSDHDHDDVQLLDAPADRVMPQEPLAPEINLASAKTDSEWLARLDELGDELDPDAGGFTPLGQHHAALYSDGSDTLLVSFESIATIRERQPDHRPMGFTHARARGWSSLSVVARQPRWFRDTEICDYFDAQIDAGFFDGFRRVLFYGEGMCGYAACAYSLAAAGATVLAIAPQATLDPAIAGWDRRFMDARRLDFRSRFGFAPAMLDGGRNAFIVHDPARKLDLMHATLFRRPFVTLLRSPDLGRDTAVALARLGALAPMIDAAAEGKLTPLLFHRLMRARREDAPYLERLTRRCARLSRHPALTLAAAHHALARSDSRKLRKCQSKAEKQLSR</sequence>